<evidence type="ECO:0000313" key="3">
    <source>
        <dbReference type="Proteomes" id="UP000319722"/>
    </source>
</evidence>
<organism evidence="2 3">
    <name type="scientific">Variovorax beijingensis</name>
    <dbReference type="NCBI Taxonomy" id="2496117"/>
    <lineage>
        <taxon>Bacteria</taxon>
        <taxon>Pseudomonadati</taxon>
        <taxon>Pseudomonadota</taxon>
        <taxon>Betaproteobacteria</taxon>
        <taxon>Burkholderiales</taxon>
        <taxon>Comamonadaceae</taxon>
        <taxon>Variovorax</taxon>
    </lineage>
</organism>
<protein>
    <submittedName>
        <fullName evidence="2">UPF0126 family protein</fullName>
    </submittedName>
</protein>
<evidence type="ECO:0000313" key="2">
    <source>
        <dbReference type="EMBL" id="TWD76031.1"/>
    </source>
</evidence>
<reference evidence="2 3" key="1">
    <citation type="submission" date="2019-06" db="EMBL/GenBank/DDBJ databases">
        <title>Sorghum-associated microbial communities from plants grown in Nebraska, USA.</title>
        <authorList>
            <person name="Schachtman D."/>
        </authorList>
    </citation>
    <scope>NUCLEOTIDE SEQUENCE [LARGE SCALE GENOMIC DNA]</scope>
    <source>
        <strain evidence="2 3">T529</strain>
    </source>
</reference>
<dbReference type="Proteomes" id="UP000319722">
    <property type="component" value="Unassembled WGS sequence"/>
</dbReference>
<evidence type="ECO:0000259" key="1">
    <source>
        <dbReference type="Pfam" id="PF03458"/>
    </source>
</evidence>
<sequence>MLLYLLDLAGIAVFAISGVLAAGHAGLDWLGVMVGLPASKPPSQ</sequence>
<feature type="domain" description="Glycine transporter" evidence="1">
    <location>
        <begin position="5"/>
        <end position="34"/>
    </location>
</feature>
<accession>A0A561BAU2</accession>
<dbReference type="AlphaFoldDB" id="A0A561BAU2"/>
<proteinExistence type="predicted"/>
<comment type="caution">
    <text evidence="2">The sequence shown here is derived from an EMBL/GenBank/DDBJ whole genome shotgun (WGS) entry which is preliminary data.</text>
</comment>
<dbReference type="EMBL" id="VIVL01000014">
    <property type="protein sequence ID" value="TWD76031.1"/>
    <property type="molecule type" value="Genomic_DNA"/>
</dbReference>
<name>A0A561BAU2_9BURK</name>
<dbReference type="InterPro" id="IPR005115">
    <property type="entry name" value="Gly_transporter"/>
</dbReference>
<dbReference type="Pfam" id="PF03458">
    <property type="entry name" value="Gly_transporter"/>
    <property type="match status" value="1"/>
</dbReference>
<gene>
    <name evidence="2" type="ORF">FB547_114102</name>
</gene>